<dbReference type="InterPro" id="IPR005119">
    <property type="entry name" value="LysR_subst-bd"/>
</dbReference>
<dbReference type="InterPro" id="IPR036388">
    <property type="entry name" value="WH-like_DNA-bd_sf"/>
</dbReference>
<dbReference type="EMBL" id="WBMT01000005">
    <property type="protein sequence ID" value="KAB2349462.1"/>
    <property type="molecule type" value="Genomic_DNA"/>
</dbReference>
<dbReference type="GO" id="GO:0003700">
    <property type="term" value="F:DNA-binding transcription factor activity"/>
    <property type="evidence" value="ECO:0007669"/>
    <property type="project" value="InterPro"/>
</dbReference>
<evidence type="ECO:0000256" key="3">
    <source>
        <dbReference type="ARBA" id="ARBA00023125"/>
    </source>
</evidence>
<dbReference type="InterPro" id="IPR000847">
    <property type="entry name" value="LysR_HTH_N"/>
</dbReference>
<reference evidence="6 7" key="1">
    <citation type="submission" date="2019-09" db="EMBL/GenBank/DDBJ databases">
        <title>Actinomadura physcomitrii sp. nov., a novel actinomycete isolated from moss [Physcomitrium sphaericum (Ludw) Fuernr].</title>
        <authorList>
            <person name="Zhuang X."/>
            <person name="Liu C."/>
        </authorList>
    </citation>
    <scope>NUCLEOTIDE SEQUENCE [LARGE SCALE GENOMIC DNA]</scope>
    <source>
        <strain evidence="6 7">HMC1</strain>
    </source>
</reference>
<dbReference type="PANTHER" id="PTHR30346:SF0">
    <property type="entry name" value="HCA OPERON TRANSCRIPTIONAL ACTIVATOR HCAR"/>
    <property type="match status" value="1"/>
</dbReference>
<feature type="domain" description="HTH lysR-type" evidence="5">
    <location>
        <begin position="2"/>
        <end position="59"/>
    </location>
</feature>
<dbReference type="RefSeq" id="WP_151560231.1">
    <property type="nucleotide sequence ID" value="NZ_WBMT01000005.1"/>
</dbReference>
<evidence type="ECO:0000256" key="1">
    <source>
        <dbReference type="ARBA" id="ARBA00009437"/>
    </source>
</evidence>
<gene>
    <name evidence="6" type="ORF">F8566_11770</name>
</gene>
<keyword evidence="4" id="KW-0804">Transcription</keyword>
<dbReference type="GO" id="GO:0003677">
    <property type="term" value="F:DNA binding"/>
    <property type="evidence" value="ECO:0007669"/>
    <property type="project" value="UniProtKB-KW"/>
</dbReference>
<dbReference type="GO" id="GO:0032993">
    <property type="term" value="C:protein-DNA complex"/>
    <property type="evidence" value="ECO:0007669"/>
    <property type="project" value="TreeGrafter"/>
</dbReference>
<dbReference type="AlphaFoldDB" id="A0A6H9Z1Q3"/>
<comment type="caution">
    <text evidence="6">The sequence shown here is derived from an EMBL/GenBank/DDBJ whole genome shotgun (WGS) entry which is preliminary data.</text>
</comment>
<sequence>MLDLRELECFLILSEELHFGRTAERLYVSQGRASQLIRSLERRIGARLFERTSRRVRLTPLGERLLSDLRPAYDSLHGAVEGARAAARGVEGTLRVGFLSGTTHERVTGMIGAFQADHPDCEIRLAEIPLSDPFGALRRGELDVAIVMLPVVEPDLTSGPPFSKEPQTLVVSTRHPFAGRPSMDAEELAECRLLDLSPPAPAYWRELTAPTRTPDGLPVPRGPQVSTLQEALTLIAAGAGAMIFCAPTVRTQARTDITYVPVNGIPDSSLGLVWRKDDETALLRAFSEAIT</sequence>
<accession>A0A6H9Z1Q3</accession>
<organism evidence="6 7">
    <name type="scientific">Actinomadura rudentiformis</name>
    <dbReference type="NCBI Taxonomy" id="359158"/>
    <lineage>
        <taxon>Bacteria</taxon>
        <taxon>Bacillati</taxon>
        <taxon>Actinomycetota</taxon>
        <taxon>Actinomycetes</taxon>
        <taxon>Streptosporangiales</taxon>
        <taxon>Thermomonosporaceae</taxon>
        <taxon>Actinomadura</taxon>
    </lineage>
</organism>
<dbReference type="OrthoDB" id="79118at2"/>
<dbReference type="SUPFAM" id="SSF53850">
    <property type="entry name" value="Periplasmic binding protein-like II"/>
    <property type="match status" value="1"/>
</dbReference>
<comment type="similarity">
    <text evidence="1">Belongs to the LysR transcriptional regulatory family.</text>
</comment>
<keyword evidence="3" id="KW-0238">DNA-binding</keyword>
<keyword evidence="2" id="KW-0805">Transcription regulation</keyword>
<dbReference type="CDD" id="cd08414">
    <property type="entry name" value="PBP2_LTTR_aromatics_like"/>
    <property type="match status" value="1"/>
</dbReference>
<evidence type="ECO:0000256" key="2">
    <source>
        <dbReference type="ARBA" id="ARBA00023015"/>
    </source>
</evidence>
<evidence type="ECO:0000256" key="4">
    <source>
        <dbReference type="ARBA" id="ARBA00023163"/>
    </source>
</evidence>
<proteinExistence type="inferred from homology"/>
<dbReference type="FunFam" id="1.10.10.10:FF:000001">
    <property type="entry name" value="LysR family transcriptional regulator"/>
    <property type="match status" value="1"/>
</dbReference>
<dbReference type="Gene3D" id="1.10.10.10">
    <property type="entry name" value="Winged helix-like DNA-binding domain superfamily/Winged helix DNA-binding domain"/>
    <property type="match status" value="1"/>
</dbReference>
<evidence type="ECO:0000313" key="6">
    <source>
        <dbReference type="EMBL" id="KAB2349462.1"/>
    </source>
</evidence>
<keyword evidence="7" id="KW-1185">Reference proteome</keyword>
<dbReference type="PROSITE" id="PS50931">
    <property type="entry name" value="HTH_LYSR"/>
    <property type="match status" value="1"/>
</dbReference>
<name>A0A6H9Z1Q3_9ACTN</name>
<dbReference type="SUPFAM" id="SSF46785">
    <property type="entry name" value="Winged helix' DNA-binding domain"/>
    <property type="match status" value="1"/>
</dbReference>
<dbReference type="Proteomes" id="UP000468735">
    <property type="component" value="Unassembled WGS sequence"/>
</dbReference>
<dbReference type="Pfam" id="PF00126">
    <property type="entry name" value="HTH_1"/>
    <property type="match status" value="1"/>
</dbReference>
<protein>
    <submittedName>
        <fullName evidence="6">LysR family transcriptional regulator</fullName>
    </submittedName>
</protein>
<dbReference type="Gene3D" id="3.40.190.10">
    <property type="entry name" value="Periplasmic binding protein-like II"/>
    <property type="match status" value="2"/>
</dbReference>
<dbReference type="InterPro" id="IPR036390">
    <property type="entry name" value="WH_DNA-bd_sf"/>
</dbReference>
<dbReference type="Pfam" id="PF03466">
    <property type="entry name" value="LysR_substrate"/>
    <property type="match status" value="1"/>
</dbReference>
<evidence type="ECO:0000313" key="7">
    <source>
        <dbReference type="Proteomes" id="UP000468735"/>
    </source>
</evidence>
<dbReference type="PANTHER" id="PTHR30346">
    <property type="entry name" value="TRANSCRIPTIONAL DUAL REGULATOR HCAR-RELATED"/>
    <property type="match status" value="1"/>
</dbReference>
<evidence type="ECO:0000259" key="5">
    <source>
        <dbReference type="PROSITE" id="PS50931"/>
    </source>
</evidence>
<dbReference type="PRINTS" id="PR00039">
    <property type="entry name" value="HTHLYSR"/>
</dbReference>